<evidence type="ECO:0000256" key="2">
    <source>
        <dbReference type="SAM" id="SignalP"/>
    </source>
</evidence>
<dbReference type="RefSeq" id="WP_157484435.1">
    <property type="nucleotide sequence ID" value="NZ_WOWP01000061.1"/>
</dbReference>
<comment type="caution">
    <text evidence="3">The sequence shown here is derived from an EMBL/GenBank/DDBJ whole genome shotgun (WGS) entry which is preliminary data.</text>
</comment>
<feature type="signal peptide" evidence="2">
    <location>
        <begin position="1"/>
        <end position="21"/>
    </location>
</feature>
<gene>
    <name evidence="3" type="ORF">GN157_15640</name>
</gene>
<keyword evidence="4" id="KW-1185">Reference proteome</keyword>
<organism evidence="3 4">
    <name type="scientific">Flavobacterium rakeshii</name>
    <dbReference type="NCBI Taxonomy" id="1038845"/>
    <lineage>
        <taxon>Bacteria</taxon>
        <taxon>Pseudomonadati</taxon>
        <taxon>Bacteroidota</taxon>
        <taxon>Flavobacteriia</taxon>
        <taxon>Flavobacteriales</taxon>
        <taxon>Flavobacteriaceae</taxon>
        <taxon>Flavobacterium</taxon>
    </lineage>
</organism>
<protein>
    <recommendedName>
        <fullName evidence="5">Outer membrane beta-barrel protein</fullName>
    </recommendedName>
</protein>
<evidence type="ECO:0000313" key="3">
    <source>
        <dbReference type="EMBL" id="MUV05147.1"/>
    </source>
</evidence>
<dbReference type="Proteomes" id="UP000433945">
    <property type="component" value="Unassembled WGS sequence"/>
</dbReference>
<name>A0A6N8HHC4_9FLAO</name>
<evidence type="ECO:0000313" key="4">
    <source>
        <dbReference type="Proteomes" id="UP000433945"/>
    </source>
</evidence>
<dbReference type="AlphaFoldDB" id="A0A6N8HHC4"/>
<keyword evidence="2" id="KW-0732">Signal</keyword>
<dbReference type="OrthoDB" id="1466811at2"/>
<evidence type="ECO:0000256" key="1">
    <source>
        <dbReference type="SAM" id="Coils"/>
    </source>
</evidence>
<proteinExistence type="predicted"/>
<dbReference type="EMBL" id="WOWP01000061">
    <property type="protein sequence ID" value="MUV05147.1"/>
    <property type="molecule type" value="Genomic_DNA"/>
</dbReference>
<feature type="chain" id="PRO_5027018705" description="Outer membrane beta-barrel protein" evidence="2">
    <location>
        <begin position="22"/>
        <end position="347"/>
    </location>
</feature>
<sequence length="347" mass="40297">MKTIIFYLTALLCLAASKMGAQTFERRARDISYNIAQISKEEKDSLKIEVEEVNKLLETDDITKEEANKRKLAFAEKRAANIEERVAVEREKLDKLVQDRIDGNIEESFRSFSITYDPGTVKFKKDTTVTKKYYEFKRTTSQFVFALGFNRLMTDGKVDNDNYKLRSDFYEWGLTFNTRILRNNNLLHAKYGLSLQYNNLRPEDDKVFVTDEGKTILADSGTDIDLARLRYVNLVVPVHLEFDFTKKQENEGKTYYPTYNSFRVGLGGYAGVNVKEKQILKYENADGNDVKERRRGNYNINDFVYGLSAYVGYEAISLYVKYDLQPVFENNEIDQNNVSLGIRFDFN</sequence>
<accession>A0A6N8HHC4</accession>
<feature type="coiled-coil region" evidence="1">
    <location>
        <begin position="36"/>
        <end position="99"/>
    </location>
</feature>
<reference evidence="3 4" key="1">
    <citation type="submission" date="2019-12" db="EMBL/GenBank/DDBJ databases">
        <authorList>
            <person name="Sun J.-Q."/>
        </authorList>
    </citation>
    <scope>NUCLEOTIDE SEQUENCE [LARGE SCALE GENOMIC DNA]</scope>
    <source>
        <strain evidence="3 4">JCM 17928</strain>
    </source>
</reference>
<keyword evidence="1" id="KW-0175">Coiled coil</keyword>
<evidence type="ECO:0008006" key="5">
    <source>
        <dbReference type="Google" id="ProtNLM"/>
    </source>
</evidence>